<feature type="chain" id="PRO_5041448846" description="RPW8 domain-containing protein" evidence="5">
    <location>
        <begin position="17"/>
        <end position="462"/>
    </location>
</feature>
<feature type="signal peptide" evidence="5">
    <location>
        <begin position="1"/>
        <end position="16"/>
    </location>
</feature>
<evidence type="ECO:0000259" key="6">
    <source>
        <dbReference type="PROSITE" id="PS51153"/>
    </source>
</evidence>
<dbReference type="GO" id="GO:0043531">
    <property type="term" value="F:ADP binding"/>
    <property type="evidence" value="ECO:0007669"/>
    <property type="project" value="InterPro"/>
</dbReference>
<dbReference type="PANTHER" id="PTHR36766:SF15">
    <property type="entry name" value="POWDERY MILDEW RESISTANCE PROTEIN, RPW8"/>
    <property type="match status" value="1"/>
</dbReference>
<evidence type="ECO:0000313" key="7">
    <source>
        <dbReference type="EMBL" id="KAJ9552592.1"/>
    </source>
</evidence>
<dbReference type="Pfam" id="PF00931">
    <property type="entry name" value="NB-ARC"/>
    <property type="match status" value="1"/>
</dbReference>
<evidence type="ECO:0000256" key="4">
    <source>
        <dbReference type="ARBA" id="ARBA00022821"/>
    </source>
</evidence>
<comment type="similarity">
    <text evidence="1">Belongs to the disease resistance NB-LRR family.</text>
</comment>
<dbReference type="EMBL" id="JARYMX010000004">
    <property type="protein sequence ID" value="KAJ9552592.1"/>
    <property type="molecule type" value="Genomic_DNA"/>
</dbReference>
<accession>A0AA38W8P2</accession>
<dbReference type="InterPro" id="IPR008808">
    <property type="entry name" value="Powdery_mildew-R_dom"/>
</dbReference>
<dbReference type="SUPFAM" id="SSF52540">
    <property type="entry name" value="P-loop containing nucleoside triphosphate hydrolases"/>
    <property type="match status" value="1"/>
</dbReference>
<dbReference type="Gene3D" id="1.10.8.430">
    <property type="entry name" value="Helical domain of apoptotic protease-activating factors"/>
    <property type="match status" value="1"/>
</dbReference>
<dbReference type="InterPro" id="IPR042197">
    <property type="entry name" value="Apaf_helical"/>
</dbReference>
<reference evidence="7" key="1">
    <citation type="submission" date="2023-03" db="EMBL/GenBank/DDBJ databases">
        <title>Chromosome-scale reference genome and RAD-based genetic map of yellow starthistle (Centaurea solstitialis) reveal putative structural variation and QTLs associated with invader traits.</title>
        <authorList>
            <person name="Reatini B."/>
            <person name="Cang F.A."/>
            <person name="Jiang Q."/>
            <person name="Mckibben M.T.W."/>
            <person name="Barker M.S."/>
            <person name="Rieseberg L.H."/>
            <person name="Dlugosch K.M."/>
        </authorList>
    </citation>
    <scope>NUCLEOTIDE SEQUENCE</scope>
    <source>
        <strain evidence="7">CAN-66</strain>
        <tissue evidence="7">Leaf</tissue>
    </source>
</reference>
<keyword evidence="3" id="KW-0677">Repeat</keyword>
<keyword evidence="4" id="KW-0611">Plant defense</keyword>
<evidence type="ECO:0000256" key="2">
    <source>
        <dbReference type="ARBA" id="ARBA00022614"/>
    </source>
</evidence>
<keyword evidence="5" id="KW-0732">Signal</keyword>
<evidence type="ECO:0000256" key="1">
    <source>
        <dbReference type="ARBA" id="ARBA00008894"/>
    </source>
</evidence>
<dbReference type="Gene3D" id="1.10.10.10">
    <property type="entry name" value="Winged helix-like DNA-binding domain superfamily/Winged helix DNA-binding domain"/>
    <property type="match status" value="1"/>
</dbReference>
<gene>
    <name evidence="7" type="ORF">OSB04_016637</name>
</gene>
<comment type="caution">
    <text evidence="7">The sequence shown here is derived from an EMBL/GenBank/DDBJ whole genome shotgun (WGS) entry which is preliminary data.</text>
</comment>
<dbReference type="InterPro" id="IPR027417">
    <property type="entry name" value="P-loop_NTPase"/>
</dbReference>
<dbReference type="InterPro" id="IPR002182">
    <property type="entry name" value="NB-ARC"/>
</dbReference>
<dbReference type="PANTHER" id="PTHR36766">
    <property type="entry name" value="PLANT BROAD-SPECTRUM MILDEW RESISTANCE PROTEIN RPW8"/>
    <property type="match status" value="1"/>
</dbReference>
<dbReference type="PRINTS" id="PR00364">
    <property type="entry name" value="DISEASERSIST"/>
</dbReference>
<keyword evidence="2" id="KW-0433">Leucine-rich repeat</keyword>
<dbReference type="AlphaFoldDB" id="A0AA38W8P2"/>
<dbReference type="InterPro" id="IPR036388">
    <property type="entry name" value="WH-like_DNA-bd_sf"/>
</dbReference>
<feature type="domain" description="RPW8" evidence="6">
    <location>
        <begin position="2"/>
        <end position="148"/>
    </location>
</feature>
<keyword evidence="8" id="KW-1185">Reference proteome</keyword>
<dbReference type="GO" id="GO:0006952">
    <property type="term" value="P:defense response"/>
    <property type="evidence" value="ECO:0007669"/>
    <property type="project" value="UniProtKB-KW"/>
</dbReference>
<dbReference type="Gene3D" id="3.40.50.300">
    <property type="entry name" value="P-loop containing nucleotide triphosphate hydrolases"/>
    <property type="match status" value="1"/>
</dbReference>
<protein>
    <recommendedName>
        <fullName evidence="6">RPW8 domain-containing protein</fullName>
    </recommendedName>
</protein>
<sequence>MAELLMLLAGAGVGEAVSKLTDAITHVITKTSKFRSALTELQQILARIKPIINHIEKLNVKLNRPTQESANFIAELKAAEDLVRECERIKWTYSHSSKLEKVNKSLLRFCQIDVQLQINQSLLELLAMCTPSIGLWSCGGVPLDKGDVIGFDDRVRALKEMVLKDSEVDDCSVVVVSAGGGYGKTTLVTKLCHDPQIQGQFGRNIYFITVSETCDIKVMVKRLLQKNQGGQQLDFVNDEDATREWGSFLAVNTSSPILLVLDDVWDASIVTKFKFKSSAYKILVTSRSTFEQFKTYKLKLLKDQDATQLFRHSAFFLDGSERTNISNALVDELVKHCKNHPLALSVIGRLLKGKDVARWDSMLKKLSQGMQSVLDVDESILLCLQKSLDVVEDSVKECFLDLGLFPEDQKIAATMLMDMWVHLYNHDEEGLDTINQLSDLSSKNLATLSQIRYFTSDSFLSK</sequence>
<name>A0AA38W8P2_9ASTR</name>
<evidence type="ECO:0000256" key="3">
    <source>
        <dbReference type="ARBA" id="ARBA00022737"/>
    </source>
</evidence>
<proteinExistence type="inferred from homology"/>
<dbReference type="Pfam" id="PF05659">
    <property type="entry name" value="RPW8"/>
    <property type="match status" value="1"/>
</dbReference>
<dbReference type="PROSITE" id="PS51153">
    <property type="entry name" value="RPW8"/>
    <property type="match status" value="1"/>
</dbReference>
<organism evidence="7 8">
    <name type="scientific">Centaurea solstitialis</name>
    <name type="common">yellow star-thistle</name>
    <dbReference type="NCBI Taxonomy" id="347529"/>
    <lineage>
        <taxon>Eukaryota</taxon>
        <taxon>Viridiplantae</taxon>
        <taxon>Streptophyta</taxon>
        <taxon>Embryophyta</taxon>
        <taxon>Tracheophyta</taxon>
        <taxon>Spermatophyta</taxon>
        <taxon>Magnoliopsida</taxon>
        <taxon>eudicotyledons</taxon>
        <taxon>Gunneridae</taxon>
        <taxon>Pentapetalae</taxon>
        <taxon>asterids</taxon>
        <taxon>campanulids</taxon>
        <taxon>Asterales</taxon>
        <taxon>Asteraceae</taxon>
        <taxon>Carduoideae</taxon>
        <taxon>Cardueae</taxon>
        <taxon>Centaureinae</taxon>
        <taxon>Centaurea</taxon>
    </lineage>
</organism>
<dbReference type="Proteomes" id="UP001172457">
    <property type="component" value="Chromosome 4"/>
</dbReference>
<evidence type="ECO:0000256" key="5">
    <source>
        <dbReference type="SAM" id="SignalP"/>
    </source>
</evidence>
<evidence type="ECO:0000313" key="8">
    <source>
        <dbReference type="Proteomes" id="UP001172457"/>
    </source>
</evidence>